<keyword evidence="2" id="KW-1185">Reference proteome</keyword>
<dbReference type="OrthoDB" id="2676448at2759"/>
<organism evidence="1 2">
    <name type="scientific">Sphaerobolus stellatus (strain SS14)</name>
    <dbReference type="NCBI Taxonomy" id="990650"/>
    <lineage>
        <taxon>Eukaryota</taxon>
        <taxon>Fungi</taxon>
        <taxon>Dikarya</taxon>
        <taxon>Basidiomycota</taxon>
        <taxon>Agaricomycotina</taxon>
        <taxon>Agaricomycetes</taxon>
        <taxon>Phallomycetidae</taxon>
        <taxon>Geastrales</taxon>
        <taxon>Sphaerobolaceae</taxon>
        <taxon>Sphaerobolus</taxon>
    </lineage>
</organism>
<dbReference type="HOGENOM" id="CLU_013084_5_1_1"/>
<sequence length="117" mass="13799">IKYSFLAEFDLLHFSHDDPQNKPWANPAIQEGVISYCKLCCTCTEIERLNIKIPWLSTTIADKLDFIPVYIEKVKEMNALLAHEISQWWTLRSKTNIIHLDKIMHTWKLPRNSLKVF</sequence>
<evidence type="ECO:0000313" key="2">
    <source>
        <dbReference type="Proteomes" id="UP000054279"/>
    </source>
</evidence>
<name>A0A0C9VE22_SPHS4</name>
<evidence type="ECO:0000313" key="1">
    <source>
        <dbReference type="EMBL" id="KIJ39657.1"/>
    </source>
</evidence>
<dbReference type="EMBL" id="KN837150">
    <property type="protein sequence ID" value="KIJ39657.1"/>
    <property type="molecule type" value="Genomic_DNA"/>
</dbReference>
<accession>A0A0C9VE22</accession>
<protein>
    <submittedName>
        <fullName evidence="1">Uncharacterized protein</fullName>
    </submittedName>
</protein>
<dbReference type="AlphaFoldDB" id="A0A0C9VE22"/>
<feature type="non-terminal residue" evidence="1">
    <location>
        <position position="1"/>
    </location>
</feature>
<reference evidence="1 2" key="1">
    <citation type="submission" date="2014-06" db="EMBL/GenBank/DDBJ databases">
        <title>Evolutionary Origins and Diversification of the Mycorrhizal Mutualists.</title>
        <authorList>
            <consortium name="DOE Joint Genome Institute"/>
            <consortium name="Mycorrhizal Genomics Consortium"/>
            <person name="Kohler A."/>
            <person name="Kuo A."/>
            <person name="Nagy L.G."/>
            <person name="Floudas D."/>
            <person name="Copeland A."/>
            <person name="Barry K.W."/>
            <person name="Cichocki N."/>
            <person name="Veneault-Fourrey C."/>
            <person name="LaButti K."/>
            <person name="Lindquist E.A."/>
            <person name="Lipzen A."/>
            <person name="Lundell T."/>
            <person name="Morin E."/>
            <person name="Murat C."/>
            <person name="Riley R."/>
            <person name="Ohm R."/>
            <person name="Sun H."/>
            <person name="Tunlid A."/>
            <person name="Henrissat B."/>
            <person name="Grigoriev I.V."/>
            <person name="Hibbett D.S."/>
            <person name="Martin F."/>
        </authorList>
    </citation>
    <scope>NUCLEOTIDE SEQUENCE [LARGE SCALE GENOMIC DNA]</scope>
    <source>
        <strain evidence="1 2">SS14</strain>
    </source>
</reference>
<proteinExistence type="predicted"/>
<dbReference type="Proteomes" id="UP000054279">
    <property type="component" value="Unassembled WGS sequence"/>
</dbReference>
<gene>
    <name evidence="1" type="ORF">M422DRAFT_174779</name>
</gene>